<keyword evidence="9 11" id="KW-0472">Membrane</keyword>
<keyword evidence="5 11" id="KW-0812">Transmembrane</keyword>
<feature type="compositionally biased region" description="Basic and acidic residues" evidence="10">
    <location>
        <begin position="693"/>
        <end position="702"/>
    </location>
</feature>
<evidence type="ECO:0000256" key="2">
    <source>
        <dbReference type="ARBA" id="ARBA00006012"/>
    </source>
</evidence>
<dbReference type="PRINTS" id="PR01874">
    <property type="entry name" value="DNAREPAIRADA"/>
</dbReference>
<accession>A0A5N6U2E4</accession>
<dbReference type="GO" id="GO:0140359">
    <property type="term" value="F:ABC-type transporter activity"/>
    <property type="evidence" value="ECO:0007669"/>
    <property type="project" value="InterPro"/>
</dbReference>
<dbReference type="GO" id="GO:0005886">
    <property type="term" value="C:plasma membrane"/>
    <property type="evidence" value="ECO:0007669"/>
    <property type="project" value="UniProtKB-SubCell"/>
</dbReference>
<dbReference type="InterPro" id="IPR013525">
    <property type="entry name" value="ABC2_TM"/>
</dbReference>
<comment type="similarity">
    <text evidence="2">Belongs to the ABC transporter superfamily. ABCG family. PDR (TC 3.A.1.205) subfamily.</text>
</comment>
<proteinExistence type="inferred from homology"/>
<evidence type="ECO:0000256" key="7">
    <source>
        <dbReference type="ARBA" id="ARBA00022840"/>
    </source>
</evidence>
<dbReference type="PROSITE" id="PS50893">
    <property type="entry name" value="ABC_TRANSPORTER_2"/>
    <property type="match status" value="2"/>
</dbReference>
<sequence>MPVTDLPIYRTEGRAMGVVFEHLNVFGATASTDGILDLPALIYKILNGNRPVPSRAITQDVTGALFPGEMMLVLGRPGSGCSTVLKTLANNHDSFLEVQANLCYGSIPSNKMHGQYRSETVYVGEDDIHFPTLSMGKTIQFGYRLRKPSSERKRDAAFASEQSDKMLEALGISHTKDTVVGDAFVRGVSGGERKRITLAEAFSINSAYASWDNPIRGLDSSSAIQFLRLLKAITQRTGMANSVSLYQASENMYQECFDRVMVLYEGRMIFCGKSTEAKAYFEDLGYECLERQTTPDFLTAVTSPTERRINPQHKGPVPVEPDSMAQAFRNSDYYRQLLDDIDRYYSTVSDQKEYTGQFKEITQSLRSRLTLSSAIAPRSVFSQAWVAICRYYQLLWGSRTTFYTTLVFNAVNAVINGSAYYMSPQTATGSFQKSGALFFSLIYFFLNALTEVAATVNSRSVLLKQLKYGFIHPSAYVFAQTIADIPVAAFQCIIFSCIYYFMLGLRLDASDFWTFALFVFVHYGAAQAMFRMLGAWSPNRSIALLMAGSGMPVALSYSGYSPTNPTMHRWGSWIRRISPSPWALEALMANEFADVDLYCTDDQMVPSGPKYNEIAYQGCSIAGSQKGSNTVSGTTYLARVYQYFPWHIWRNLGIILVLWFLYTVLAAIGLTLMTRESGGSYARVFKNRQSPDTPRDSGDPEKQGGIQASAASSDTEDGFDNATPIPNKGSFFTFKDLSYFVNVGGSEKQLLTHVNGYVLPGQLTALMGASGAGKTTLLDTLSQRKSQGRVEGQLLLNGKPLDQTFSRSCGFVMQQDVHEPSATVREALQFSARLRQPEGVPDSERMAYVEHVIRLLDLEQLAEALVGETGDGQLSVEERKRVTIGVELAARPSALLFLDEPTSGLDSQAAYSLVSFLQRIAAEGLPIICAIHQPSGVLFNMFDHILLLAPGGKTVFFGETGENSCNVVQYFSRYGSVIGEKDNPAEFILDTVTVKGEGIRDWAKTWDDSPERQALDTQITALNALESTAKETEQYNQDQARQYALPLIKQTVLVTKRHWLAVWRNGPYNFSRLFKSIFCELFLAFTFYKAQTNPQGLQNHMLGLLLLSWIIPATAADIQNIWFQKWSIFTAREKNGIYNWSALLSALIVVEIPWQIAFYTIVFLCSYWTVGYPNTPTVAGFAYFMFLLLSLFGTSYCQLLAAIFPNPTLAGYANSLIWVILMLFSGVLMPHSSMNNFYKPWLFWADPMRYFFGGTVGNVLHNRKAVCLPADMTLFDAPPGKTCGKIRCQDWAVFLGFCLTNVAILYVIMWFRMGRTRR</sequence>
<evidence type="ECO:0000256" key="6">
    <source>
        <dbReference type="ARBA" id="ARBA00022741"/>
    </source>
</evidence>
<dbReference type="SMART" id="SM00382">
    <property type="entry name" value="AAA"/>
    <property type="match status" value="2"/>
</dbReference>
<dbReference type="CDD" id="cd03232">
    <property type="entry name" value="ABCG_PDR_domain2"/>
    <property type="match status" value="1"/>
</dbReference>
<dbReference type="EMBL" id="ML742048">
    <property type="protein sequence ID" value="KAE8152756.1"/>
    <property type="molecule type" value="Genomic_DNA"/>
</dbReference>
<keyword evidence="14" id="KW-1185">Reference proteome</keyword>
<dbReference type="OrthoDB" id="245989at2759"/>
<feature type="transmembrane region" description="Helical" evidence="11">
    <location>
        <begin position="652"/>
        <end position="673"/>
    </location>
</feature>
<reference evidence="13 14" key="1">
    <citation type="submission" date="2019-04" db="EMBL/GenBank/DDBJ databases">
        <title>Friends and foes A comparative genomics study of 23 Aspergillus species from section Flavi.</title>
        <authorList>
            <consortium name="DOE Joint Genome Institute"/>
            <person name="Kjaerbolling I."/>
            <person name="Vesth T."/>
            <person name="Frisvad J.C."/>
            <person name="Nybo J.L."/>
            <person name="Theobald S."/>
            <person name="Kildgaard S."/>
            <person name="Isbrandt T."/>
            <person name="Kuo A."/>
            <person name="Sato A."/>
            <person name="Lyhne E.K."/>
            <person name="Kogle M.E."/>
            <person name="Wiebenga A."/>
            <person name="Kun R.S."/>
            <person name="Lubbers R.J."/>
            <person name="Makela M.R."/>
            <person name="Barry K."/>
            <person name="Chovatia M."/>
            <person name="Clum A."/>
            <person name="Daum C."/>
            <person name="Haridas S."/>
            <person name="He G."/>
            <person name="LaButti K."/>
            <person name="Lipzen A."/>
            <person name="Mondo S."/>
            <person name="Riley R."/>
            <person name="Salamov A."/>
            <person name="Simmons B.A."/>
            <person name="Magnuson J.K."/>
            <person name="Henrissat B."/>
            <person name="Mortensen U.H."/>
            <person name="Larsen T.O."/>
            <person name="Devries R.P."/>
            <person name="Grigoriev I.V."/>
            <person name="Machida M."/>
            <person name="Baker S.E."/>
            <person name="Andersen M.R."/>
        </authorList>
    </citation>
    <scope>NUCLEOTIDE SEQUENCE [LARGE SCALE GENOMIC DNA]</scope>
    <source>
        <strain evidence="13 14">IBT 18842</strain>
    </source>
</reference>
<dbReference type="InterPro" id="IPR043926">
    <property type="entry name" value="ABCG_dom"/>
</dbReference>
<evidence type="ECO:0000256" key="10">
    <source>
        <dbReference type="SAM" id="MobiDB-lite"/>
    </source>
</evidence>
<keyword evidence="4" id="KW-1003">Cell membrane</keyword>
<dbReference type="InterPro" id="IPR003439">
    <property type="entry name" value="ABC_transporter-like_ATP-bd"/>
</dbReference>
<keyword evidence="6" id="KW-0547">Nucleotide-binding</keyword>
<dbReference type="InterPro" id="IPR003593">
    <property type="entry name" value="AAA+_ATPase"/>
</dbReference>
<dbReference type="Proteomes" id="UP000325780">
    <property type="component" value="Unassembled WGS sequence"/>
</dbReference>
<dbReference type="GO" id="GO:0005524">
    <property type="term" value="F:ATP binding"/>
    <property type="evidence" value="ECO:0007669"/>
    <property type="project" value="UniProtKB-KW"/>
</dbReference>
<dbReference type="GO" id="GO:0016887">
    <property type="term" value="F:ATP hydrolysis activity"/>
    <property type="evidence" value="ECO:0007669"/>
    <property type="project" value="InterPro"/>
</dbReference>
<dbReference type="Pfam" id="PF19055">
    <property type="entry name" value="ABC2_membrane_7"/>
    <property type="match status" value="1"/>
</dbReference>
<gene>
    <name evidence="13" type="ORF">BDV25DRAFT_127736</name>
</gene>
<feature type="domain" description="ABC transporter" evidence="12">
    <location>
        <begin position="732"/>
        <end position="975"/>
    </location>
</feature>
<dbReference type="InterPro" id="IPR034003">
    <property type="entry name" value="ABCG_PDR_2"/>
</dbReference>
<organism evidence="13 14">
    <name type="scientific">Aspergillus avenaceus</name>
    <dbReference type="NCBI Taxonomy" id="36643"/>
    <lineage>
        <taxon>Eukaryota</taxon>
        <taxon>Fungi</taxon>
        <taxon>Dikarya</taxon>
        <taxon>Ascomycota</taxon>
        <taxon>Pezizomycotina</taxon>
        <taxon>Eurotiomycetes</taxon>
        <taxon>Eurotiomycetidae</taxon>
        <taxon>Eurotiales</taxon>
        <taxon>Aspergillaceae</taxon>
        <taxon>Aspergillus</taxon>
        <taxon>Aspergillus subgen. Circumdati</taxon>
    </lineage>
</organism>
<evidence type="ECO:0000256" key="5">
    <source>
        <dbReference type="ARBA" id="ARBA00022692"/>
    </source>
</evidence>
<dbReference type="Gene3D" id="3.40.50.300">
    <property type="entry name" value="P-loop containing nucleotide triphosphate hydrolases"/>
    <property type="match status" value="2"/>
</dbReference>
<dbReference type="SUPFAM" id="SSF52540">
    <property type="entry name" value="P-loop containing nucleoside triphosphate hydrolases"/>
    <property type="match status" value="2"/>
</dbReference>
<dbReference type="FunFam" id="3.40.50.300:FF:000054">
    <property type="entry name" value="ABC multidrug transporter atrF"/>
    <property type="match status" value="1"/>
</dbReference>
<feature type="transmembrane region" description="Helical" evidence="11">
    <location>
        <begin position="1102"/>
        <end position="1123"/>
    </location>
</feature>
<evidence type="ECO:0000256" key="3">
    <source>
        <dbReference type="ARBA" id="ARBA00022448"/>
    </source>
</evidence>
<dbReference type="InterPro" id="IPR027417">
    <property type="entry name" value="P-loop_NTPase"/>
</dbReference>
<feature type="domain" description="ABC transporter" evidence="12">
    <location>
        <begin position="36"/>
        <end position="290"/>
    </location>
</feature>
<evidence type="ECO:0000256" key="8">
    <source>
        <dbReference type="ARBA" id="ARBA00022989"/>
    </source>
</evidence>
<feature type="transmembrane region" description="Helical" evidence="11">
    <location>
        <begin position="1181"/>
        <end position="1204"/>
    </location>
</feature>
<feature type="transmembrane region" description="Helical" evidence="11">
    <location>
        <begin position="475"/>
        <end position="501"/>
    </location>
</feature>
<dbReference type="PROSITE" id="PS00211">
    <property type="entry name" value="ABC_TRANSPORTER_1"/>
    <property type="match status" value="1"/>
</dbReference>
<comment type="subcellular location">
    <subcellularLocation>
        <location evidence="1">Cell membrane</location>
        <topology evidence="1">Multi-pass membrane protein</topology>
    </subcellularLocation>
</comment>
<evidence type="ECO:0000256" key="1">
    <source>
        <dbReference type="ARBA" id="ARBA00004651"/>
    </source>
</evidence>
<evidence type="ECO:0000256" key="11">
    <source>
        <dbReference type="SAM" id="Phobius"/>
    </source>
</evidence>
<feature type="transmembrane region" description="Helical" evidence="11">
    <location>
        <begin position="434"/>
        <end position="454"/>
    </location>
</feature>
<keyword evidence="8 11" id="KW-1133">Transmembrane helix</keyword>
<evidence type="ECO:0000313" key="14">
    <source>
        <dbReference type="Proteomes" id="UP000325780"/>
    </source>
</evidence>
<feature type="transmembrane region" description="Helical" evidence="11">
    <location>
        <begin position="1291"/>
        <end position="1311"/>
    </location>
</feature>
<dbReference type="PANTHER" id="PTHR19241">
    <property type="entry name" value="ATP-BINDING CASSETTE TRANSPORTER"/>
    <property type="match status" value="1"/>
</dbReference>
<feature type="transmembrane region" description="Helical" evidence="11">
    <location>
        <begin position="400"/>
        <end position="422"/>
    </location>
</feature>
<keyword evidence="3" id="KW-0813">Transport</keyword>
<evidence type="ECO:0000313" key="13">
    <source>
        <dbReference type="EMBL" id="KAE8152756.1"/>
    </source>
</evidence>
<dbReference type="InterPro" id="IPR010929">
    <property type="entry name" value="PDR_CDR_ABC"/>
</dbReference>
<feature type="transmembrane region" description="Helical" evidence="11">
    <location>
        <begin position="513"/>
        <end position="530"/>
    </location>
</feature>
<feature type="transmembrane region" description="Helical" evidence="11">
    <location>
        <begin position="542"/>
        <end position="560"/>
    </location>
</feature>
<keyword evidence="13" id="KW-0378">Hydrolase</keyword>
<feature type="transmembrane region" description="Helical" evidence="11">
    <location>
        <begin position="1216"/>
        <end position="1234"/>
    </location>
</feature>
<feature type="transmembrane region" description="Helical" evidence="11">
    <location>
        <begin position="1143"/>
        <end position="1169"/>
    </location>
</feature>
<dbReference type="Pfam" id="PF06422">
    <property type="entry name" value="PDR_CDR"/>
    <property type="match status" value="1"/>
</dbReference>
<dbReference type="Pfam" id="PF00005">
    <property type="entry name" value="ABC_tran"/>
    <property type="match status" value="2"/>
</dbReference>
<dbReference type="InterPro" id="IPR017871">
    <property type="entry name" value="ABC_transporter-like_CS"/>
</dbReference>
<protein>
    <submittedName>
        <fullName evidence="13">P-loop containing nucleoside triphosphate hydrolase protein</fullName>
    </submittedName>
</protein>
<keyword evidence="7" id="KW-0067">ATP-binding</keyword>
<dbReference type="Pfam" id="PF01061">
    <property type="entry name" value="ABC2_membrane"/>
    <property type="match status" value="2"/>
</dbReference>
<evidence type="ECO:0000259" key="12">
    <source>
        <dbReference type="PROSITE" id="PS50893"/>
    </source>
</evidence>
<evidence type="ECO:0000256" key="4">
    <source>
        <dbReference type="ARBA" id="ARBA00022475"/>
    </source>
</evidence>
<name>A0A5N6U2E4_ASPAV</name>
<feature type="region of interest" description="Disordered" evidence="10">
    <location>
        <begin position="685"/>
        <end position="720"/>
    </location>
</feature>
<evidence type="ECO:0000256" key="9">
    <source>
        <dbReference type="ARBA" id="ARBA00023136"/>
    </source>
</evidence>